<dbReference type="Pfam" id="PF06388">
    <property type="entry name" value="DUF1075"/>
    <property type="match status" value="1"/>
</dbReference>
<dbReference type="GeneID" id="117359983"/>
<dbReference type="GO" id="GO:0071456">
    <property type="term" value="P:cellular response to hypoxia"/>
    <property type="evidence" value="ECO:0007669"/>
    <property type="project" value="TreeGrafter"/>
</dbReference>
<dbReference type="GO" id="GO:0005739">
    <property type="term" value="C:mitochondrion"/>
    <property type="evidence" value="ECO:0007669"/>
    <property type="project" value="TreeGrafter"/>
</dbReference>
<sequence length="168" mass="18999">MWGVWLRRVGPGGAAQAGNALGHFERNVTFSRMSRALDLNTKRGFYTKSQGKNLQSHSRPKPIVRAYSGVPGHKPTPWEKKILLWAGRFKREEDIPEIISHEMIDAAKNRVRVKISYIMIALSIMGCIAMVISGKRAASRNESLTGWNIEKKARLKDEARKEQAERSN</sequence>
<comment type="subcellular location">
    <subcellularLocation>
        <location evidence="1">Membrane</location>
        <topology evidence="1">Single-pass membrane protein</topology>
    </subcellularLocation>
</comment>
<evidence type="ECO:0000256" key="1">
    <source>
        <dbReference type="ARBA" id="ARBA00004167"/>
    </source>
</evidence>
<keyword evidence="4 6" id="KW-1133">Transmembrane helix</keyword>
<dbReference type="GO" id="GO:0051402">
    <property type="term" value="P:neuron apoptotic process"/>
    <property type="evidence" value="ECO:0007669"/>
    <property type="project" value="TreeGrafter"/>
</dbReference>
<reference evidence="8" key="1">
    <citation type="submission" date="2025-08" db="UniProtKB">
        <authorList>
            <consortium name="RefSeq"/>
        </authorList>
    </citation>
    <scope>IDENTIFICATION</scope>
</reference>
<dbReference type="PANTHER" id="PTHR13674">
    <property type="entry name" value="GROWTH AND TRANSFORMATION-DEPENDENT PROTEIN"/>
    <property type="match status" value="1"/>
</dbReference>
<gene>
    <name evidence="8" type="primary">FAM162A</name>
</gene>
<keyword evidence="3 6" id="KW-0812">Transmembrane</keyword>
<dbReference type="Proteomes" id="UP000515159">
    <property type="component" value="Chromosome 4"/>
</dbReference>
<dbReference type="KEGG" id="gsh:117359983"/>
<evidence type="ECO:0000256" key="3">
    <source>
        <dbReference type="ARBA" id="ARBA00022692"/>
    </source>
</evidence>
<dbReference type="GO" id="GO:0016020">
    <property type="term" value="C:membrane"/>
    <property type="evidence" value="ECO:0007669"/>
    <property type="project" value="UniProtKB-SubCell"/>
</dbReference>
<keyword evidence="7" id="KW-1185">Reference proteome</keyword>
<dbReference type="PANTHER" id="PTHR13674:SF2">
    <property type="entry name" value="PROTEIN FAM162A"/>
    <property type="match status" value="1"/>
</dbReference>
<evidence type="ECO:0000256" key="2">
    <source>
        <dbReference type="ARBA" id="ARBA00007363"/>
    </source>
</evidence>
<dbReference type="InterPro" id="IPR009432">
    <property type="entry name" value="DUF1075"/>
</dbReference>
<protein>
    <submittedName>
        <fullName evidence="8">Protein FAM162A isoform X1</fullName>
    </submittedName>
</protein>
<dbReference type="FunCoup" id="A0A6P8QQI0">
    <property type="interactions" value="1770"/>
</dbReference>
<evidence type="ECO:0000313" key="8">
    <source>
        <dbReference type="RefSeq" id="XP_033799384.1"/>
    </source>
</evidence>
<evidence type="ECO:0000313" key="7">
    <source>
        <dbReference type="Proteomes" id="UP000515159"/>
    </source>
</evidence>
<dbReference type="CTD" id="26355"/>
<name>A0A6P8QQI0_GEOSA</name>
<dbReference type="InParanoid" id="A0A6P8QQI0"/>
<evidence type="ECO:0000256" key="5">
    <source>
        <dbReference type="ARBA" id="ARBA00023136"/>
    </source>
</evidence>
<accession>A0A6P8QQI0</accession>
<evidence type="ECO:0000256" key="6">
    <source>
        <dbReference type="SAM" id="Phobius"/>
    </source>
</evidence>
<dbReference type="OrthoDB" id="8193498at2759"/>
<comment type="similarity">
    <text evidence="2">Belongs to the UPF0389 family.</text>
</comment>
<keyword evidence="5 6" id="KW-0472">Membrane</keyword>
<organism evidence="7 8">
    <name type="scientific">Geotrypetes seraphini</name>
    <name type="common">Gaboon caecilian</name>
    <name type="synonym">Caecilia seraphini</name>
    <dbReference type="NCBI Taxonomy" id="260995"/>
    <lineage>
        <taxon>Eukaryota</taxon>
        <taxon>Metazoa</taxon>
        <taxon>Chordata</taxon>
        <taxon>Craniata</taxon>
        <taxon>Vertebrata</taxon>
        <taxon>Euteleostomi</taxon>
        <taxon>Amphibia</taxon>
        <taxon>Gymnophiona</taxon>
        <taxon>Geotrypetes</taxon>
    </lineage>
</organism>
<dbReference type="GO" id="GO:0090200">
    <property type="term" value="P:positive regulation of release of cytochrome c from mitochondria"/>
    <property type="evidence" value="ECO:0007669"/>
    <property type="project" value="TreeGrafter"/>
</dbReference>
<evidence type="ECO:0000256" key="4">
    <source>
        <dbReference type="ARBA" id="ARBA00022989"/>
    </source>
</evidence>
<dbReference type="RefSeq" id="XP_033799384.1">
    <property type="nucleotide sequence ID" value="XM_033943493.1"/>
</dbReference>
<proteinExistence type="inferred from homology"/>
<dbReference type="AlphaFoldDB" id="A0A6P8QQI0"/>
<feature type="transmembrane region" description="Helical" evidence="6">
    <location>
        <begin position="115"/>
        <end position="134"/>
    </location>
</feature>